<evidence type="ECO:0000256" key="5">
    <source>
        <dbReference type="ARBA" id="ARBA00022840"/>
    </source>
</evidence>
<evidence type="ECO:0000313" key="9">
    <source>
        <dbReference type="Proteomes" id="UP000281985"/>
    </source>
</evidence>
<feature type="binding site" evidence="7">
    <location>
        <position position="14"/>
    </location>
    <ligand>
        <name>Mg(2+)</name>
        <dbReference type="ChEBI" id="CHEBI:18420"/>
    </ligand>
</feature>
<dbReference type="GO" id="GO:0008652">
    <property type="term" value="P:amino acid biosynthetic process"/>
    <property type="evidence" value="ECO:0007669"/>
    <property type="project" value="UniProtKB-KW"/>
</dbReference>
<comment type="pathway">
    <text evidence="7">Metabolic intermediate biosynthesis; chorismate biosynthesis; chorismate from D-erythrose 4-phosphate and phosphoenolpyruvate: step 5/7.</text>
</comment>
<dbReference type="AlphaFoldDB" id="A0A3M0GTH8"/>
<dbReference type="UniPathway" id="UPA00053">
    <property type="reaction ID" value="UER00088"/>
</dbReference>
<name>A0A3M0GTH8_9FLAO</name>
<evidence type="ECO:0000256" key="6">
    <source>
        <dbReference type="ARBA" id="ARBA00023141"/>
    </source>
</evidence>
<protein>
    <recommendedName>
        <fullName evidence="7">Shikimate kinase</fullName>
        <shortName evidence="7">SK</shortName>
        <ecNumber evidence="7">2.7.1.71</ecNumber>
    </recommendedName>
</protein>
<evidence type="ECO:0000256" key="1">
    <source>
        <dbReference type="ARBA" id="ARBA00022605"/>
    </source>
</evidence>
<keyword evidence="6 7" id="KW-0057">Aromatic amino acid biosynthesis</keyword>
<accession>A0A3M0GTH8</accession>
<feature type="binding site" evidence="7">
    <location>
        <position position="143"/>
    </location>
    <ligand>
        <name>substrate</name>
    </ligand>
</feature>
<dbReference type="EC" id="2.7.1.71" evidence="7"/>
<dbReference type="CDD" id="cd00464">
    <property type="entry name" value="SK"/>
    <property type="match status" value="1"/>
</dbReference>
<comment type="subcellular location">
    <subcellularLocation>
        <location evidence="7">Cytoplasm</location>
    </subcellularLocation>
</comment>
<dbReference type="GO" id="GO:0000287">
    <property type="term" value="F:magnesium ion binding"/>
    <property type="evidence" value="ECO:0007669"/>
    <property type="project" value="UniProtKB-UniRule"/>
</dbReference>
<feature type="binding site" evidence="7">
    <location>
        <begin position="10"/>
        <end position="15"/>
    </location>
    <ligand>
        <name>ATP</name>
        <dbReference type="ChEBI" id="CHEBI:30616"/>
    </ligand>
</feature>
<comment type="function">
    <text evidence="7">Catalyzes the specific phosphorylation of the 3-hydroxyl group of shikimic acid using ATP as a cosubstrate.</text>
</comment>
<dbReference type="InterPro" id="IPR031322">
    <property type="entry name" value="Shikimate/glucono_kinase"/>
</dbReference>
<dbReference type="InterPro" id="IPR027417">
    <property type="entry name" value="P-loop_NTPase"/>
</dbReference>
<evidence type="ECO:0000256" key="7">
    <source>
        <dbReference type="HAMAP-Rule" id="MF_00109"/>
    </source>
</evidence>
<evidence type="ECO:0000256" key="4">
    <source>
        <dbReference type="ARBA" id="ARBA00022777"/>
    </source>
</evidence>
<comment type="subunit">
    <text evidence="7">Monomer.</text>
</comment>
<dbReference type="GO" id="GO:0004765">
    <property type="term" value="F:shikimate kinase activity"/>
    <property type="evidence" value="ECO:0007669"/>
    <property type="project" value="UniProtKB-UniRule"/>
</dbReference>
<feature type="binding site" evidence="7">
    <location>
        <position position="32"/>
    </location>
    <ligand>
        <name>substrate</name>
    </ligand>
</feature>
<dbReference type="InterPro" id="IPR000623">
    <property type="entry name" value="Shikimate_kinase/TSH1"/>
</dbReference>
<gene>
    <name evidence="7" type="primary">aroK</name>
    <name evidence="8" type="ORF">EAX61_07220</name>
</gene>
<keyword evidence="4 7" id="KW-0418">Kinase</keyword>
<keyword evidence="1 7" id="KW-0028">Amino-acid biosynthesis</keyword>
<reference evidence="8 9" key="1">
    <citation type="submission" date="2018-10" db="EMBL/GenBank/DDBJ databases">
        <title>Dokdonia luteus sp. nov., isolated from sea water.</title>
        <authorList>
            <person name="Zhou L.Y."/>
            <person name="Du Z.J."/>
        </authorList>
    </citation>
    <scope>NUCLEOTIDE SEQUENCE [LARGE SCALE GENOMIC DNA]</scope>
    <source>
        <strain evidence="8 9">SH27</strain>
    </source>
</reference>
<comment type="catalytic activity">
    <reaction evidence="7">
        <text>shikimate + ATP = 3-phosphoshikimate + ADP + H(+)</text>
        <dbReference type="Rhea" id="RHEA:13121"/>
        <dbReference type="ChEBI" id="CHEBI:15378"/>
        <dbReference type="ChEBI" id="CHEBI:30616"/>
        <dbReference type="ChEBI" id="CHEBI:36208"/>
        <dbReference type="ChEBI" id="CHEBI:145989"/>
        <dbReference type="ChEBI" id="CHEBI:456216"/>
        <dbReference type="EC" id="2.7.1.71"/>
    </reaction>
</comment>
<dbReference type="Pfam" id="PF01202">
    <property type="entry name" value="SKI"/>
    <property type="match status" value="1"/>
</dbReference>
<evidence type="ECO:0000313" key="8">
    <source>
        <dbReference type="EMBL" id="RMB60636.1"/>
    </source>
</evidence>
<evidence type="ECO:0000256" key="3">
    <source>
        <dbReference type="ARBA" id="ARBA00022741"/>
    </source>
</evidence>
<feature type="binding site" evidence="7">
    <location>
        <position position="120"/>
    </location>
    <ligand>
        <name>ATP</name>
        <dbReference type="ChEBI" id="CHEBI:30616"/>
    </ligand>
</feature>
<dbReference type="PANTHER" id="PTHR21087">
    <property type="entry name" value="SHIKIMATE KINASE"/>
    <property type="match status" value="1"/>
</dbReference>
<comment type="similarity">
    <text evidence="7">Belongs to the shikimate kinase family.</text>
</comment>
<dbReference type="GO" id="GO:0009073">
    <property type="term" value="P:aromatic amino acid family biosynthetic process"/>
    <property type="evidence" value="ECO:0007669"/>
    <property type="project" value="UniProtKB-KW"/>
</dbReference>
<evidence type="ECO:0000256" key="2">
    <source>
        <dbReference type="ARBA" id="ARBA00022679"/>
    </source>
</evidence>
<dbReference type="GO" id="GO:0005829">
    <property type="term" value="C:cytosol"/>
    <property type="evidence" value="ECO:0007669"/>
    <property type="project" value="TreeGrafter"/>
</dbReference>
<comment type="caution">
    <text evidence="7">Lacks conserved residue(s) required for the propagation of feature annotation.</text>
</comment>
<keyword evidence="5 7" id="KW-0067">ATP-binding</keyword>
<dbReference type="EMBL" id="REFV01000005">
    <property type="protein sequence ID" value="RMB60636.1"/>
    <property type="molecule type" value="Genomic_DNA"/>
</dbReference>
<feature type="binding site" evidence="7">
    <location>
        <position position="56"/>
    </location>
    <ligand>
        <name>substrate</name>
    </ligand>
</feature>
<comment type="cofactor">
    <cofactor evidence="7">
        <name>Mg(2+)</name>
        <dbReference type="ChEBI" id="CHEBI:18420"/>
    </cofactor>
    <text evidence="7">Binds 1 Mg(2+) ion per subunit.</text>
</comment>
<dbReference type="GO" id="GO:0009423">
    <property type="term" value="P:chorismate biosynthetic process"/>
    <property type="evidence" value="ECO:0007669"/>
    <property type="project" value="UniProtKB-UniRule"/>
</dbReference>
<dbReference type="PANTHER" id="PTHR21087:SF16">
    <property type="entry name" value="SHIKIMATE KINASE 1, CHLOROPLASTIC"/>
    <property type="match status" value="1"/>
</dbReference>
<feature type="binding site" evidence="7">
    <location>
        <position position="80"/>
    </location>
    <ligand>
        <name>substrate</name>
    </ligand>
</feature>
<keyword evidence="7" id="KW-0963">Cytoplasm</keyword>
<keyword evidence="7" id="KW-0460">Magnesium</keyword>
<keyword evidence="2 7" id="KW-0808">Transferase</keyword>
<comment type="caution">
    <text evidence="8">The sequence shown here is derived from an EMBL/GenBank/DDBJ whole genome shotgun (WGS) entry which is preliminary data.</text>
</comment>
<dbReference type="SUPFAM" id="SSF52540">
    <property type="entry name" value="P-loop containing nucleoside triphosphate hydrolases"/>
    <property type="match status" value="1"/>
</dbReference>
<dbReference type="PRINTS" id="PR01100">
    <property type="entry name" value="SHIKIMTKNASE"/>
</dbReference>
<dbReference type="OrthoDB" id="9800332at2"/>
<keyword evidence="3 7" id="KW-0547">Nucleotide-binding</keyword>
<organism evidence="8 9">
    <name type="scientific">Dokdonia sinensis</name>
    <dbReference type="NCBI Taxonomy" id="2479847"/>
    <lineage>
        <taxon>Bacteria</taxon>
        <taxon>Pseudomonadati</taxon>
        <taxon>Bacteroidota</taxon>
        <taxon>Flavobacteriia</taxon>
        <taxon>Flavobacteriales</taxon>
        <taxon>Flavobacteriaceae</taxon>
        <taxon>Dokdonia</taxon>
    </lineage>
</organism>
<dbReference type="Gene3D" id="3.40.50.300">
    <property type="entry name" value="P-loop containing nucleotide triphosphate hydrolases"/>
    <property type="match status" value="1"/>
</dbReference>
<keyword evidence="7" id="KW-0479">Metal-binding</keyword>
<proteinExistence type="inferred from homology"/>
<dbReference type="GO" id="GO:0005524">
    <property type="term" value="F:ATP binding"/>
    <property type="evidence" value="ECO:0007669"/>
    <property type="project" value="UniProtKB-UniRule"/>
</dbReference>
<dbReference type="Proteomes" id="UP000281985">
    <property type="component" value="Unassembled WGS sequence"/>
</dbReference>
<sequence length="173" mass="20108">MDIYLIGYMGSGKSTIGRLLADKMDRSFVDFDDFIEENEGMSIPKLFKTKGEIYFRKIEMKYLEELLLEKEGGRVIALGGGTPCYGNNMDRLQRAKVKTIYLNVSYKALARRLWDNNNNRPLVATIDTYEALEDYVRKHLFERSYFYNQAEIILKIGSESEEETINKIISILF</sequence>
<keyword evidence="9" id="KW-1185">Reference proteome</keyword>
<dbReference type="HAMAP" id="MF_00109">
    <property type="entry name" value="Shikimate_kinase"/>
    <property type="match status" value="1"/>
</dbReference>